<reference evidence="2 3" key="1">
    <citation type="submission" date="2018-07" db="EMBL/GenBank/DDBJ databases">
        <title>Genomic Encyclopedia of Type Strains, Phase III (KMG-III): the genomes of soil and plant-associated and newly described type strains.</title>
        <authorList>
            <person name="Whitman W."/>
        </authorList>
    </citation>
    <scope>NUCLEOTIDE SEQUENCE [LARGE SCALE GENOMIC DNA]</scope>
    <source>
        <strain evidence="2 3">31-25a</strain>
    </source>
</reference>
<keyword evidence="1" id="KW-0812">Transmembrane</keyword>
<evidence type="ECO:0000256" key="1">
    <source>
        <dbReference type="SAM" id="Phobius"/>
    </source>
</evidence>
<proteinExistence type="predicted"/>
<accession>A0A368YS68</accession>
<dbReference type="AlphaFoldDB" id="A0A368YS68"/>
<sequence>MNRNGLYLIIGALLVAVIGLGVYAYREETKPAGVELKIGEGGVSIEEN</sequence>
<dbReference type="EMBL" id="QPJM01000006">
    <property type="protein sequence ID" value="RCW83071.1"/>
    <property type="molecule type" value="Genomic_DNA"/>
</dbReference>
<name>A0A368YS68_9HYPH</name>
<keyword evidence="3" id="KW-1185">Reference proteome</keyword>
<comment type="caution">
    <text evidence="2">The sequence shown here is derived from an EMBL/GenBank/DDBJ whole genome shotgun (WGS) entry which is preliminary data.</text>
</comment>
<protein>
    <submittedName>
        <fullName evidence="2">Uncharacterized protein</fullName>
    </submittedName>
</protein>
<keyword evidence="1" id="KW-1133">Transmembrane helix</keyword>
<evidence type="ECO:0000313" key="2">
    <source>
        <dbReference type="EMBL" id="RCW83071.1"/>
    </source>
</evidence>
<evidence type="ECO:0000313" key="3">
    <source>
        <dbReference type="Proteomes" id="UP000253324"/>
    </source>
</evidence>
<gene>
    <name evidence="2" type="ORF">C7476_106104</name>
</gene>
<keyword evidence="1" id="KW-0472">Membrane</keyword>
<organism evidence="2 3">
    <name type="scientific">Phyllobacterium bourgognense</name>
    <dbReference type="NCBI Taxonomy" id="314236"/>
    <lineage>
        <taxon>Bacteria</taxon>
        <taxon>Pseudomonadati</taxon>
        <taxon>Pseudomonadota</taxon>
        <taxon>Alphaproteobacteria</taxon>
        <taxon>Hyphomicrobiales</taxon>
        <taxon>Phyllobacteriaceae</taxon>
        <taxon>Phyllobacterium</taxon>
    </lineage>
</organism>
<feature type="transmembrane region" description="Helical" evidence="1">
    <location>
        <begin position="6"/>
        <end position="25"/>
    </location>
</feature>
<dbReference type="RefSeq" id="WP_181872425.1">
    <property type="nucleotide sequence ID" value="NZ_QPJM01000006.1"/>
</dbReference>
<dbReference type="Proteomes" id="UP000253324">
    <property type="component" value="Unassembled WGS sequence"/>
</dbReference>